<dbReference type="SMART" id="SM00043">
    <property type="entry name" value="CY"/>
    <property type="match status" value="1"/>
</dbReference>
<dbReference type="CDD" id="cd00042">
    <property type="entry name" value="CY"/>
    <property type="match status" value="1"/>
</dbReference>
<dbReference type="SUPFAM" id="SSF54403">
    <property type="entry name" value="Cystatin/monellin"/>
    <property type="match status" value="1"/>
</dbReference>
<dbReference type="Proteomes" id="UP001331761">
    <property type="component" value="Unassembled WGS sequence"/>
</dbReference>
<organism evidence="6 7">
    <name type="scientific">Trichostrongylus colubriformis</name>
    <name type="common">Black scour worm</name>
    <dbReference type="NCBI Taxonomy" id="6319"/>
    <lineage>
        <taxon>Eukaryota</taxon>
        <taxon>Metazoa</taxon>
        <taxon>Ecdysozoa</taxon>
        <taxon>Nematoda</taxon>
        <taxon>Chromadorea</taxon>
        <taxon>Rhabditida</taxon>
        <taxon>Rhabditina</taxon>
        <taxon>Rhabditomorpha</taxon>
        <taxon>Strongyloidea</taxon>
        <taxon>Trichostrongylidae</taxon>
        <taxon>Trichostrongylus</taxon>
    </lineage>
</organism>
<keyword evidence="2 6" id="KW-0646">Protease inhibitor</keyword>
<sequence length="143" mass="15784">MPSVFVGLSLLFCTVSICYAGMVGGFTEQNASDPEYMERAWKAAKGVNDDKSNAGPYHMVPVKVLSAKTQVVAGVNHVFEVLFAESSCKKGEMLASELTAANCKPKEGGRREIYEVTLWEKPWENFEQFNVKKVKTLKAGEQV</sequence>
<protein>
    <submittedName>
        <fullName evidence="6">Cysteine protease inhibitor</fullName>
    </submittedName>
</protein>
<dbReference type="InterPro" id="IPR046350">
    <property type="entry name" value="Cystatin_sf"/>
</dbReference>
<feature type="domain" description="Cystatin" evidence="5">
    <location>
        <begin position="21"/>
        <end position="137"/>
    </location>
</feature>
<evidence type="ECO:0000256" key="1">
    <source>
        <dbReference type="ARBA" id="ARBA00009403"/>
    </source>
</evidence>
<dbReference type="GO" id="GO:0004869">
    <property type="term" value="F:cysteine-type endopeptidase inhibitor activity"/>
    <property type="evidence" value="ECO:0007669"/>
    <property type="project" value="UniProtKB-KW"/>
</dbReference>
<comment type="caution">
    <text evidence="6">The sequence shown here is derived from an EMBL/GenBank/DDBJ whole genome shotgun (WGS) entry which is preliminary data.</text>
</comment>
<evidence type="ECO:0000313" key="6">
    <source>
        <dbReference type="EMBL" id="KAK5967406.1"/>
    </source>
</evidence>
<evidence type="ECO:0000256" key="2">
    <source>
        <dbReference type="ARBA" id="ARBA00022690"/>
    </source>
</evidence>
<name>A0AAN8EV83_TRICO</name>
<dbReference type="PANTHER" id="PTHR46186">
    <property type="entry name" value="CYSTATIN"/>
    <property type="match status" value="1"/>
</dbReference>
<dbReference type="GO" id="GO:0005615">
    <property type="term" value="C:extracellular space"/>
    <property type="evidence" value="ECO:0007669"/>
    <property type="project" value="TreeGrafter"/>
</dbReference>
<dbReference type="GO" id="GO:0005737">
    <property type="term" value="C:cytoplasm"/>
    <property type="evidence" value="ECO:0007669"/>
    <property type="project" value="TreeGrafter"/>
</dbReference>
<dbReference type="Gene3D" id="3.10.450.10">
    <property type="match status" value="1"/>
</dbReference>
<evidence type="ECO:0000313" key="7">
    <source>
        <dbReference type="Proteomes" id="UP001331761"/>
    </source>
</evidence>
<feature type="signal peptide" evidence="4">
    <location>
        <begin position="1"/>
        <end position="20"/>
    </location>
</feature>
<evidence type="ECO:0000259" key="5">
    <source>
        <dbReference type="SMART" id="SM00043"/>
    </source>
</evidence>
<dbReference type="PANTHER" id="PTHR46186:SF2">
    <property type="entry name" value="CYSTATIN"/>
    <property type="match status" value="1"/>
</dbReference>
<proteinExistence type="inferred from homology"/>
<comment type="similarity">
    <text evidence="1">Belongs to the cystatin family.</text>
</comment>
<feature type="chain" id="PRO_5042907076" evidence="4">
    <location>
        <begin position="21"/>
        <end position="143"/>
    </location>
</feature>
<keyword evidence="4" id="KW-0732">Signal</keyword>
<dbReference type="Pfam" id="PF00031">
    <property type="entry name" value="Cystatin"/>
    <property type="match status" value="1"/>
</dbReference>
<dbReference type="InterPro" id="IPR000010">
    <property type="entry name" value="Cystatin_dom"/>
</dbReference>
<keyword evidence="3" id="KW-0789">Thiol protease inhibitor</keyword>
<reference evidence="6 7" key="1">
    <citation type="submission" date="2019-10" db="EMBL/GenBank/DDBJ databases">
        <title>Assembly and Annotation for the nematode Trichostrongylus colubriformis.</title>
        <authorList>
            <person name="Martin J."/>
        </authorList>
    </citation>
    <scope>NUCLEOTIDE SEQUENCE [LARGE SCALE GENOMIC DNA]</scope>
    <source>
        <strain evidence="6">G859</strain>
        <tissue evidence="6">Whole worm</tissue>
    </source>
</reference>
<keyword evidence="7" id="KW-1185">Reference proteome</keyword>
<evidence type="ECO:0000256" key="4">
    <source>
        <dbReference type="SAM" id="SignalP"/>
    </source>
</evidence>
<gene>
    <name evidence="6" type="ORF">GCK32_010942</name>
</gene>
<dbReference type="GO" id="GO:0031982">
    <property type="term" value="C:vesicle"/>
    <property type="evidence" value="ECO:0007669"/>
    <property type="project" value="TreeGrafter"/>
</dbReference>
<accession>A0AAN8EV83</accession>
<dbReference type="EMBL" id="WIXE01022527">
    <property type="protein sequence ID" value="KAK5967406.1"/>
    <property type="molecule type" value="Genomic_DNA"/>
</dbReference>
<evidence type="ECO:0000256" key="3">
    <source>
        <dbReference type="ARBA" id="ARBA00022704"/>
    </source>
</evidence>
<dbReference type="AlphaFoldDB" id="A0AAN8EV83"/>